<protein>
    <submittedName>
        <fullName evidence="1">Uncharacterized protein</fullName>
    </submittedName>
</protein>
<proteinExistence type="predicted"/>
<sequence>MKRKTFGDLRKMSKMSATQTAKKLGISESAYRKYECSNRLPPIPIVIKMLQTYQCSAEDLLEACEFHNTVRKFRKDN</sequence>
<reference evidence="1" key="1">
    <citation type="journal article" date="2025" name="Int. J. Syst. Evol. Microbiol.">
        <title>Inconstantimicrobium mannanitabidum sp. nov., a novel member of the family Clostridiaceae isolated from anoxic soil under the treatment of reductive soil disinfestation.</title>
        <authorList>
            <person name="Ueki A."/>
            <person name="Tonouchi A."/>
            <person name="Honma S."/>
            <person name="Kaku N."/>
            <person name="Ueki K."/>
        </authorList>
    </citation>
    <scope>NUCLEOTIDE SEQUENCE</scope>
    <source>
        <strain evidence="1">TW13</strain>
    </source>
</reference>
<evidence type="ECO:0000313" key="2">
    <source>
        <dbReference type="Proteomes" id="UP001058074"/>
    </source>
</evidence>
<comment type="caution">
    <text evidence="1">The sequence shown here is derived from an EMBL/GenBank/DDBJ whole genome shotgun (WGS) entry which is preliminary data.</text>
</comment>
<accession>A0ACB5R924</accession>
<organism evidence="1 2">
    <name type="scientific">Inconstantimicrobium mannanitabidum</name>
    <dbReference type="NCBI Taxonomy" id="1604901"/>
    <lineage>
        <taxon>Bacteria</taxon>
        <taxon>Bacillati</taxon>
        <taxon>Bacillota</taxon>
        <taxon>Clostridia</taxon>
        <taxon>Eubacteriales</taxon>
        <taxon>Clostridiaceae</taxon>
        <taxon>Inconstantimicrobium</taxon>
    </lineage>
</organism>
<name>A0ACB5R924_9CLOT</name>
<gene>
    <name evidence="1" type="ORF">rsdtw13_08630</name>
</gene>
<evidence type="ECO:0000313" key="1">
    <source>
        <dbReference type="EMBL" id="GKX65605.1"/>
    </source>
</evidence>
<dbReference type="EMBL" id="BROD01000001">
    <property type="protein sequence ID" value="GKX65605.1"/>
    <property type="molecule type" value="Genomic_DNA"/>
</dbReference>
<dbReference type="Proteomes" id="UP001058074">
    <property type="component" value="Unassembled WGS sequence"/>
</dbReference>
<keyword evidence="2" id="KW-1185">Reference proteome</keyword>